<gene>
    <name evidence="9" type="ORF">SAMN05444340_11327</name>
</gene>
<proteinExistence type="inferred from homology"/>
<keyword evidence="7 8" id="KW-0472">Membrane</keyword>
<dbReference type="SUPFAM" id="SSF81345">
    <property type="entry name" value="ABC transporter involved in vitamin B12 uptake, BtuC"/>
    <property type="match status" value="1"/>
</dbReference>
<protein>
    <submittedName>
        <fullName evidence="9">Iron complex transport system permease protein</fullName>
    </submittedName>
</protein>
<dbReference type="Pfam" id="PF01032">
    <property type="entry name" value="FecCD"/>
    <property type="match status" value="1"/>
</dbReference>
<dbReference type="GO" id="GO:0033214">
    <property type="term" value="P:siderophore-iron import into cell"/>
    <property type="evidence" value="ECO:0007669"/>
    <property type="project" value="TreeGrafter"/>
</dbReference>
<feature type="transmembrane region" description="Helical" evidence="8">
    <location>
        <begin position="76"/>
        <end position="93"/>
    </location>
</feature>
<feature type="transmembrane region" description="Helical" evidence="8">
    <location>
        <begin position="105"/>
        <end position="124"/>
    </location>
</feature>
<dbReference type="CDD" id="cd06550">
    <property type="entry name" value="TM_ABC_iron-siderophores_like"/>
    <property type="match status" value="1"/>
</dbReference>
<name>A0A1H3LIM1_9RHOB</name>
<dbReference type="Proteomes" id="UP000199286">
    <property type="component" value="Unassembled WGS sequence"/>
</dbReference>
<feature type="transmembrane region" description="Helical" evidence="8">
    <location>
        <begin position="251"/>
        <end position="278"/>
    </location>
</feature>
<sequence>MSVLRASGLGHRVAFEVPARGAAMLAGLASLIGALLLASLASGSADVGLGDALAALVGAASDRADLVATEFRLPRALTALMAGGLLALSGALLQGTTLNPLADPALVGVSQGAGLAVIVLAVLMPAAPDAWRALAAFFGGLSAAVVILSLTGMRSGGVQTRFLLTGIGLAAFLSAMTTALLTYGRISEAHEALGWLAGSVRSASWDEVWRSALATAAAFPICMLAARPLAALRLGDDLAASLGHRVIRARIALLLASVAFAAASVSVVGPVAFVGLLAPHAARRLAHAGPGLHLALTWAIGACLAAAADLVGRTAFGPVQIPAGLVTALVGAPCFALLMLRTHRKETP</sequence>
<dbReference type="Gene3D" id="1.10.3470.10">
    <property type="entry name" value="ABC transporter involved in vitamin B12 uptake, BtuC"/>
    <property type="match status" value="1"/>
</dbReference>
<feature type="transmembrane region" description="Helical" evidence="8">
    <location>
        <begin position="162"/>
        <end position="183"/>
    </location>
</feature>
<organism evidence="9 10">
    <name type="scientific">Citreimonas salinaria</name>
    <dbReference type="NCBI Taxonomy" id="321339"/>
    <lineage>
        <taxon>Bacteria</taxon>
        <taxon>Pseudomonadati</taxon>
        <taxon>Pseudomonadota</taxon>
        <taxon>Alphaproteobacteria</taxon>
        <taxon>Rhodobacterales</taxon>
        <taxon>Roseobacteraceae</taxon>
        <taxon>Citreimonas</taxon>
    </lineage>
</organism>
<evidence type="ECO:0000256" key="8">
    <source>
        <dbReference type="SAM" id="Phobius"/>
    </source>
</evidence>
<evidence type="ECO:0000256" key="5">
    <source>
        <dbReference type="ARBA" id="ARBA00022692"/>
    </source>
</evidence>
<dbReference type="RefSeq" id="WP_089884266.1">
    <property type="nucleotide sequence ID" value="NZ_FNPF01000013.1"/>
</dbReference>
<evidence type="ECO:0000256" key="2">
    <source>
        <dbReference type="ARBA" id="ARBA00007935"/>
    </source>
</evidence>
<dbReference type="GO" id="GO:0005886">
    <property type="term" value="C:plasma membrane"/>
    <property type="evidence" value="ECO:0007669"/>
    <property type="project" value="UniProtKB-SubCell"/>
</dbReference>
<evidence type="ECO:0000256" key="3">
    <source>
        <dbReference type="ARBA" id="ARBA00022448"/>
    </source>
</evidence>
<keyword evidence="4" id="KW-1003">Cell membrane</keyword>
<keyword evidence="6 8" id="KW-1133">Transmembrane helix</keyword>
<comment type="similarity">
    <text evidence="2">Belongs to the binding-protein-dependent transport system permease family. FecCD subfamily.</text>
</comment>
<evidence type="ECO:0000256" key="6">
    <source>
        <dbReference type="ARBA" id="ARBA00022989"/>
    </source>
</evidence>
<dbReference type="OrthoDB" id="9811975at2"/>
<accession>A0A1H3LIM1</accession>
<dbReference type="InterPro" id="IPR037294">
    <property type="entry name" value="ABC_BtuC-like"/>
</dbReference>
<feature type="transmembrane region" description="Helical" evidence="8">
    <location>
        <begin position="21"/>
        <end position="41"/>
    </location>
</feature>
<dbReference type="EMBL" id="FNPF01000013">
    <property type="protein sequence ID" value="SDY64130.1"/>
    <property type="molecule type" value="Genomic_DNA"/>
</dbReference>
<evidence type="ECO:0000313" key="9">
    <source>
        <dbReference type="EMBL" id="SDY64130.1"/>
    </source>
</evidence>
<dbReference type="GO" id="GO:0022857">
    <property type="term" value="F:transmembrane transporter activity"/>
    <property type="evidence" value="ECO:0007669"/>
    <property type="project" value="InterPro"/>
</dbReference>
<keyword evidence="10" id="KW-1185">Reference proteome</keyword>
<comment type="subcellular location">
    <subcellularLocation>
        <location evidence="1">Cell membrane</location>
        <topology evidence="1">Multi-pass membrane protein</topology>
    </subcellularLocation>
</comment>
<dbReference type="InterPro" id="IPR000522">
    <property type="entry name" value="ABC_transptr_permease_BtuC"/>
</dbReference>
<keyword evidence="5 8" id="KW-0812">Transmembrane</keyword>
<dbReference type="PANTHER" id="PTHR30472">
    <property type="entry name" value="FERRIC ENTEROBACTIN TRANSPORT SYSTEM PERMEASE PROTEIN"/>
    <property type="match status" value="1"/>
</dbReference>
<dbReference type="STRING" id="321339.SAMN05444340_11327"/>
<feature type="transmembrane region" description="Helical" evidence="8">
    <location>
        <begin position="130"/>
        <end position="150"/>
    </location>
</feature>
<dbReference type="AlphaFoldDB" id="A0A1H3LIM1"/>
<keyword evidence="3" id="KW-0813">Transport</keyword>
<evidence type="ECO:0000256" key="1">
    <source>
        <dbReference type="ARBA" id="ARBA00004651"/>
    </source>
</evidence>
<feature type="transmembrane region" description="Helical" evidence="8">
    <location>
        <begin position="208"/>
        <end position="230"/>
    </location>
</feature>
<evidence type="ECO:0000256" key="7">
    <source>
        <dbReference type="ARBA" id="ARBA00023136"/>
    </source>
</evidence>
<reference evidence="9 10" key="1">
    <citation type="submission" date="2016-10" db="EMBL/GenBank/DDBJ databases">
        <authorList>
            <person name="de Groot N.N."/>
        </authorList>
    </citation>
    <scope>NUCLEOTIDE SEQUENCE [LARGE SCALE GENOMIC DNA]</scope>
    <source>
        <strain evidence="9 10">DSM 26880</strain>
    </source>
</reference>
<evidence type="ECO:0000313" key="10">
    <source>
        <dbReference type="Proteomes" id="UP000199286"/>
    </source>
</evidence>
<dbReference type="PANTHER" id="PTHR30472:SF25">
    <property type="entry name" value="ABC TRANSPORTER PERMEASE PROTEIN MJ0876-RELATED"/>
    <property type="match status" value="1"/>
</dbReference>
<feature type="transmembrane region" description="Helical" evidence="8">
    <location>
        <begin position="323"/>
        <end position="340"/>
    </location>
</feature>
<evidence type="ECO:0000256" key="4">
    <source>
        <dbReference type="ARBA" id="ARBA00022475"/>
    </source>
</evidence>